<accession>A0A9P3GNR4</accession>
<evidence type="ECO:0000256" key="1">
    <source>
        <dbReference type="SAM" id="SignalP"/>
    </source>
</evidence>
<name>A0A9P3GNR4_9APHY</name>
<dbReference type="PANTHER" id="PTHR37536:SF1">
    <property type="entry name" value="ASPERGILLOPEPSIN, PUTAITVE (AFU_ORTHOLOGUE AFUA_7G01200)"/>
    <property type="match status" value="1"/>
</dbReference>
<protein>
    <submittedName>
        <fullName evidence="2">Peptidase G1 family domain-containing protein</fullName>
    </submittedName>
</protein>
<comment type="caution">
    <text evidence="2">The sequence shown here is derived from an EMBL/GenBank/DDBJ whole genome shotgun (WGS) entry which is preliminary data.</text>
</comment>
<dbReference type="AlphaFoldDB" id="A0A9P3GNR4"/>
<keyword evidence="3" id="KW-1185">Reference proteome</keyword>
<dbReference type="InterPro" id="IPR013320">
    <property type="entry name" value="ConA-like_dom_sf"/>
</dbReference>
<dbReference type="Proteomes" id="UP000703269">
    <property type="component" value="Unassembled WGS sequence"/>
</dbReference>
<evidence type="ECO:0000313" key="2">
    <source>
        <dbReference type="EMBL" id="GJE98376.1"/>
    </source>
</evidence>
<dbReference type="PRINTS" id="PR00977">
    <property type="entry name" value="SCYTLDPTASE"/>
</dbReference>
<dbReference type="InterPro" id="IPR038656">
    <property type="entry name" value="Peptidase_G1_sf"/>
</dbReference>
<evidence type="ECO:0000313" key="3">
    <source>
        <dbReference type="Proteomes" id="UP000703269"/>
    </source>
</evidence>
<dbReference type="CDD" id="cd13426">
    <property type="entry name" value="Peptidase_G1"/>
    <property type="match status" value="1"/>
</dbReference>
<dbReference type="Pfam" id="PF01828">
    <property type="entry name" value="Peptidase_A4"/>
    <property type="match status" value="1"/>
</dbReference>
<dbReference type="PANTHER" id="PTHR37536">
    <property type="entry name" value="PUTATIVE (AFU_ORTHOLOGUE AFUA_3G02970)-RELATED"/>
    <property type="match status" value="1"/>
</dbReference>
<reference evidence="2 3" key="1">
    <citation type="submission" date="2021-08" db="EMBL/GenBank/DDBJ databases">
        <title>Draft Genome Sequence of Phanerochaete sordida strain YK-624.</title>
        <authorList>
            <person name="Mori T."/>
            <person name="Dohra H."/>
            <person name="Suzuki T."/>
            <person name="Kawagishi H."/>
            <person name="Hirai H."/>
        </authorList>
    </citation>
    <scope>NUCLEOTIDE SEQUENCE [LARGE SCALE GENOMIC DNA]</scope>
    <source>
        <strain evidence="2 3">YK-624</strain>
    </source>
</reference>
<dbReference type="OrthoDB" id="2862635at2759"/>
<keyword evidence="1" id="KW-0732">Signal</keyword>
<sequence length="248" mass="25810">MRLARLPVCTLCAAFALAISSQELRVARAHLTSPTASDAPHWAGAVLNAPAHTWQSITASFTVPALRAPAEGDNARYAASLWVGLDGDTCTRASLRSGVDMVISAGGASSYHAWWEWQPAARGSFDDFDVAPGDTITANVVADNVTGTSGTVILTNLRSGQSATRALLGTVPLCGRDAAWAVVEVVEVGRAEPLADFRSVTFTNAAAFGGMGIVGPENAKLVEIEQHGRVLTDVTVESGSVEVSYIGS</sequence>
<proteinExistence type="predicted"/>
<feature type="signal peptide" evidence="1">
    <location>
        <begin position="1"/>
        <end position="18"/>
    </location>
</feature>
<organism evidence="2 3">
    <name type="scientific">Phanerochaete sordida</name>
    <dbReference type="NCBI Taxonomy" id="48140"/>
    <lineage>
        <taxon>Eukaryota</taxon>
        <taxon>Fungi</taxon>
        <taxon>Dikarya</taxon>
        <taxon>Basidiomycota</taxon>
        <taxon>Agaricomycotina</taxon>
        <taxon>Agaricomycetes</taxon>
        <taxon>Polyporales</taxon>
        <taxon>Phanerochaetaceae</taxon>
        <taxon>Phanerochaete</taxon>
    </lineage>
</organism>
<feature type="chain" id="PRO_5040252014" evidence="1">
    <location>
        <begin position="19"/>
        <end position="248"/>
    </location>
</feature>
<dbReference type="EMBL" id="BPQB01000086">
    <property type="protein sequence ID" value="GJE98376.1"/>
    <property type="molecule type" value="Genomic_DNA"/>
</dbReference>
<gene>
    <name evidence="2" type="ORF">PsYK624_146050</name>
</gene>
<dbReference type="Gene3D" id="2.60.120.700">
    <property type="entry name" value="Peptidase G1"/>
    <property type="match status" value="1"/>
</dbReference>
<dbReference type="InterPro" id="IPR000250">
    <property type="entry name" value="Peptidase_G1"/>
</dbReference>
<dbReference type="GO" id="GO:0070007">
    <property type="term" value="F:glutamic-type endopeptidase activity"/>
    <property type="evidence" value="ECO:0007669"/>
    <property type="project" value="InterPro"/>
</dbReference>
<dbReference type="GO" id="GO:0006508">
    <property type="term" value="P:proteolysis"/>
    <property type="evidence" value="ECO:0007669"/>
    <property type="project" value="InterPro"/>
</dbReference>
<dbReference type="SUPFAM" id="SSF49899">
    <property type="entry name" value="Concanavalin A-like lectins/glucanases"/>
    <property type="match status" value="1"/>
</dbReference>